<dbReference type="EMBL" id="JBHRSE010000078">
    <property type="protein sequence ID" value="MFC3024492.1"/>
    <property type="molecule type" value="Genomic_DNA"/>
</dbReference>
<organism evidence="2 3">
    <name type="scientific">Vibrio zhugei</name>
    <dbReference type="NCBI Taxonomy" id="2479546"/>
    <lineage>
        <taxon>Bacteria</taxon>
        <taxon>Pseudomonadati</taxon>
        <taxon>Pseudomonadota</taxon>
        <taxon>Gammaproteobacteria</taxon>
        <taxon>Vibrionales</taxon>
        <taxon>Vibrionaceae</taxon>
        <taxon>Vibrio</taxon>
    </lineage>
</organism>
<evidence type="ECO:0000313" key="2">
    <source>
        <dbReference type="EMBL" id="MFC3024492.1"/>
    </source>
</evidence>
<evidence type="ECO:0008006" key="4">
    <source>
        <dbReference type="Google" id="ProtNLM"/>
    </source>
</evidence>
<proteinExistence type="predicted"/>
<keyword evidence="1" id="KW-1133">Transmembrane helix</keyword>
<evidence type="ECO:0000313" key="3">
    <source>
        <dbReference type="Proteomes" id="UP001595384"/>
    </source>
</evidence>
<comment type="caution">
    <text evidence="2">The sequence shown here is derived from an EMBL/GenBank/DDBJ whole genome shotgun (WGS) entry which is preliminary data.</text>
</comment>
<name>A0ABV7C8W6_9VIBR</name>
<accession>A0ABV7C8W6</accession>
<protein>
    <recommendedName>
        <fullName evidence="4">DNA recombination protein RmuC</fullName>
    </recommendedName>
</protein>
<gene>
    <name evidence="2" type="ORF">ACFODT_11725</name>
</gene>
<feature type="transmembrane region" description="Helical" evidence="1">
    <location>
        <begin position="6"/>
        <end position="27"/>
    </location>
</feature>
<evidence type="ECO:0000256" key="1">
    <source>
        <dbReference type="SAM" id="Phobius"/>
    </source>
</evidence>
<dbReference type="RefSeq" id="WP_123016624.1">
    <property type="nucleotide sequence ID" value="NZ_AP024911.1"/>
</dbReference>
<keyword evidence="1" id="KW-0812">Transmembrane</keyword>
<reference evidence="3" key="1">
    <citation type="journal article" date="2019" name="Int. J. Syst. Evol. Microbiol.">
        <title>The Global Catalogue of Microorganisms (GCM) 10K type strain sequencing project: providing services to taxonomists for standard genome sequencing and annotation.</title>
        <authorList>
            <consortium name="The Broad Institute Genomics Platform"/>
            <consortium name="The Broad Institute Genome Sequencing Center for Infectious Disease"/>
            <person name="Wu L."/>
            <person name="Ma J."/>
        </authorList>
    </citation>
    <scope>NUCLEOTIDE SEQUENCE [LARGE SCALE GENOMIC DNA]</scope>
    <source>
        <strain evidence="3">KCTC 62784</strain>
    </source>
</reference>
<keyword evidence="3" id="KW-1185">Reference proteome</keyword>
<dbReference type="Proteomes" id="UP001595384">
    <property type="component" value="Unassembled WGS sequence"/>
</dbReference>
<sequence length="337" mass="38770">MILNIEPWLIFIGIVMIMIMQGVSLWLQSRRRKLENSQSRQHDDALLKRWQEFDVHFAQTHQYLNNELTLIRNTLQSQMALLEHIQDLVDASIEMPTIVRDSVKAQLDTTAYGLTTSLQTFISQSCHNLAQQHQQFSQELSKTLQEQGFAMHRQYKKISDETQNKLMAVNDSVQHTIIKTNEYIESEVRNSRDYIENQMLASSHKAEDALGNMQSALTQALDTSLHTWQQHYQQDRHADNVAYAVVTEKLSELYELISANERHVISHVSDTHEQQFPRIKKVIVQAYQALKSQHIEMKSAASATQQQSQAELLQQVIPLLQALSMQNSHSVEPAAVE</sequence>
<keyword evidence="1" id="KW-0472">Membrane</keyword>